<evidence type="ECO:0000313" key="4">
    <source>
        <dbReference type="Proteomes" id="UP000315112"/>
    </source>
</evidence>
<evidence type="ECO:0000313" key="3">
    <source>
        <dbReference type="EMBL" id="TWI43004.1"/>
    </source>
</evidence>
<feature type="domain" description="Lysozyme inhibitor LprI-like N-terminal" evidence="2">
    <location>
        <begin position="190"/>
        <end position="253"/>
    </location>
</feature>
<comment type="caution">
    <text evidence="3">The sequence shown here is derived from an EMBL/GenBank/DDBJ whole genome shotgun (WGS) entry which is preliminary data.</text>
</comment>
<keyword evidence="1" id="KW-0732">Signal</keyword>
<dbReference type="GO" id="GO:0005576">
    <property type="term" value="C:extracellular region"/>
    <property type="evidence" value="ECO:0007669"/>
    <property type="project" value="TreeGrafter"/>
</dbReference>
<reference evidence="3 4" key="1">
    <citation type="journal article" date="2015" name="Stand. Genomic Sci.">
        <title>Genomic Encyclopedia of Bacterial and Archaeal Type Strains, Phase III: the genomes of soil and plant-associated and newly described type strains.</title>
        <authorList>
            <person name="Whitman W.B."/>
            <person name="Woyke T."/>
            <person name="Klenk H.P."/>
            <person name="Zhou Y."/>
            <person name="Lilburn T.G."/>
            <person name="Beck B.J."/>
            <person name="De Vos P."/>
            <person name="Vandamme P."/>
            <person name="Eisen J.A."/>
            <person name="Garrity G."/>
            <person name="Hugenholtz P."/>
            <person name="Kyrpides N.C."/>
        </authorList>
    </citation>
    <scope>NUCLEOTIDE SEQUENCE [LARGE SCALE GENOMIC DNA]</scope>
    <source>
        <strain evidence="3 4">CGMCC 1.10685</strain>
    </source>
</reference>
<evidence type="ECO:0000256" key="1">
    <source>
        <dbReference type="SAM" id="SignalP"/>
    </source>
</evidence>
<dbReference type="InterPro" id="IPR009739">
    <property type="entry name" value="LprI-like_N"/>
</dbReference>
<dbReference type="RefSeq" id="WP_229418985.1">
    <property type="nucleotide sequence ID" value="NZ_CP046904.1"/>
</dbReference>
<dbReference type="Proteomes" id="UP000315112">
    <property type="component" value="Unassembled WGS sequence"/>
</dbReference>
<feature type="chain" id="PRO_5022080126" evidence="1">
    <location>
        <begin position="29"/>
        <end position="345"/>
    </location>
</feature>
<accession>A0A562PEZ9</accession>
<dbReference type="Pfam" id="PF07007">
    <property type="entry name" value="LprI"/>
    <property type="match status" value="1"/>
</dbReference>
<dbReference type="PANTHER" id="PTHR37549">
    <property type="entry name" value="LIPOPROTEIN LPRI"/>
    <property type="match status" value="1"/>
</dbReference>
<organism evidence="3 4">
    <name type="scientific">Pseudoduganella flava</name>
    <dbReference type="NCBI Taxonomy" id="871742"/>
    <lineage>
        <taxon>Bacteria</taxon>
        <taxon>Pseudomonadati</taxon>
        <taxon>Pseudomonadota</taxon>
        <taxon>Betaproteobacteria</taxon>
        <taxon>Burkholderiales</taxon>
        <taxon>Oxalobacteraceae</taxon>
        <taxon>Telluria group</taxon>
        <taxon>Pseudoduganella</taxon>
    </lineage>
</organism>
<protein>
    <submittedName>
        <fullName evidence="3">Uncharacterized protein DUF1311</fullName>
    </submittedName>
</protein>
<proteinExistence type="predicted"/>
<dbReference type="AlphaFoldDB" id="A0A562PEZ9"/>
<name>A0A562PEZ9_9BURK</name>
<dbReference type="Gene3D" id="1.20.1270.180">
    <property type="match status" value="1"/>
</dbReference>
<evidence type="ECO:0000259" key="2">
    <source>
        <dbReference type="Pfam" id="PF07007"/>
    </source>
</evidence>
<dbReference type="PANTHER" id="PTHR37549:SF1">
    <property type="entry name" value="LIPOPROTEIN LPRI"/>
    <property type="match status" value="1"/>
</dbReference>
<feature type="signal peptide" evidence="1">
    <location>
        <begin position="1"/>
        <end position="28"/>
    </location>
</feature>
<sequence length="345" mass="37033">MSNAWMSNAMRKWMVTAVLCGAAWAAAAQPVPWLLDYAGKSTNALIWDKRARPLVNAHVPKALARDVVDALGGPPDPVIVTDKRYVSMSACVAHACPVKGFFWIDTATGAALGANYDDGALRLGSNDFAADAVPEPALKALRDWIAEEQLRPASVEFIDRQGKSSKADVAAFAPPARFVPPEGGPSFDCAQAGNAIERAICGTPALALADLELTKLYTEIRHGHDTLAARAELQALQRQWLRERDKQCRAAADLPGCLLDQYRAQHKRLMNWLPGRHASIEPVENLPQTLHKAIGMGDEVGIDGLCKELAPMLVALMHGSGNVAKAEGALRSAQAKIQETANAVP</sequence>
<dbReference type="InterPro" id="IPR052755">
    <property type="entry name" value="Lysozyme_Inhibitor_LprI"/>
</dbReference>
<dbReference type="EMBL" id="VLKW01000013">
    <property type="protein sequence ID" value="TWI43004.1"/>
    <property type="molecule type" value="Genomic_DNA"/>
</dbReference>
<gene>
    <name evidence="3" type="ORF">IP92_05338</name>
</gene>